<name>A0A255XPW7_9PROT</name>
<evidence type="ECO:0000313" key="2">
    <source>
        <dbReference type="Proteomes" id="UP000216361"/>
    </source>
</evidence>
<protein>
    <recommendedName>
        <fullName evidence="3">Flagellin N-terminal domain-containing protein</fullName>
    </recommendedName>
</protein>
<accession>A0A255XPW7</accession>
<reference evidence="1 2" key="1">
    <citation type="submission" date="2017-07" db="EMBL/GenBank/DDBJ databases">
        <title>Elstera cyanobacteriorum sp. nov., a novel bacterium isolated from cyanobacterial aggregates in a eutrophic lake.</title>
        <authorList>
            <person name="Cai H."/>
        </authorList>
    </citation>
    <scope>NUCLEOTIDE SEQUENCE [LARGE SCALE GENOMIC DNA]</scope>
    <source>
        <strain evidence="1 2">TH019</strain>
    </source>
</reference>
<dbReference type="AlphaFoldDB" id="A0A255XPW7"/>
<dbReference type="OrthoDB" id="9952602at2"/>
<dbReference type="Proteomes" id="UP000216361">
    <property type="component" value="Unassembled WGS sequence"/>
</dbReference>
<organism evidence="1 2">
    <name type="scientific">Elstera cyanobacteriorum</name>
    <dbReference type="NCBI Taxonomy" id="2022747"/>
    <lineage>
        <taxon>Bacteria</taxon>
        <taxon>Pseudomonadati</taxon>
        <taxon>Pseudomonadota</taxon>
        <taxon>Alphaproteobacteria</taxon>
        <taxon>Rhodospirillales</taxon>
        <taxon>Rhodospirillaceae</taxon>
        <taxon>Elstera</taxon>
    </lineage>
</organism>
<keyword evidence="2" id="KW-1185">Reference proteome</keyword>
<sequence length="290" mass="32256">MTSFNQVTFSDIFVRQSQNTARLGFEIQFRSIKKRLDTELNEKKIAYNDIDKTLEPSLAGLKRERAAADKQRVDLTAYLELGRRNINKLSDIINKMVPALSDAASAVGPTAAADFNATRDQLNRALQGLQANSYIEGGFLDKVTKFKGEKNPSGIGDYSSYATLSDRVSAVGVFVSTSSDPTEVNVGLSRGLGETLGVLRYRMAQDFDLAKAKQEASIKKLKEIDKAIEKKDAELRLPLLKELQAMEKKRDSVLQSLSLSFEFAQANVEVRADRFSWNKVQKGSIMNLFV</sequence>
<evidence type="ECO:0000313" key="1">
    <source>
        <dbReference type="EMBL" id="OYQ18921.1"/>
    </source>
</evidence>
<gene>
    <name evidence="1" type="ORF">CHR90_11785</name>
</gene>
<evidence type="ECO:0008006" key="3">
    <source>
        <dbReference type="Google" id="ProtNLM"/>
    </source>
</evidence>
<proteinExistence type="predicted"/>
<dbReference type="EMBL" id="NOXS01000032">
    <property type="protein sequence ID" value="OYQ18921.1"/>
    <property type="molecule type" value="Genomic_DNA"/>
</dbReference>
<comment type="caution">
    <text evidence="1">The sequence shown here is derived from an EMBL/GenBank/DDBJ whole genome shotgun (WGS) entry which is preliminary data.</text>
</comment>
<dbReference type="RefSeq" id="WP_094409185.1">
    <property type="nucleotide sequence ID" value="NZ_BMJZ01000001.1"/>
</dbReference>